<dbReference type="RefSeq" id="XP_056769843.1">
    <property type="nucleotide sequence ID" value="XM_056905736.1"/>
</dbReference>
<dbReference type="InterPro" id="IPR050275">
    <property type="entry name" value="PGM_Phosphatase"/>
</dbReference>
<reference evidence="1" key="2">
    <citation type="journal article" date="2023" name="IMA Fungus">
        <title>Comparative genomic study of the Penicillium genus elucidates a diverse pangenome and 15 lateral gene transfer events.</title>
        <authorList>
            <person name="Petersen C."/>
            <person name="Sorensen T."/>
            <person name="Nielsen M.R."/>
            <person name="Sondergaard T.E."/>
            <person name="Sorensen J.L."/>
            <person name="Fitzpatrick D.A."/>
            <person name="Frisvad J.C."/>
            <person name="Nielsen K.L."/>
        </authorList>
    </citation>
    <scope>NUCLEOTIDE SEQUENCE</scope>
    <source>
        <strain evidence="1">IBT 16125</strain>
    </source>
</reference>
<name>A0AAD6CCL4_9EURO</name>
<feature type="non-terminal residue" evidence="1">
    <location>
        <position position="1"/>
    </location>
</feature>
<organism evidence="1 2">
    <name type="scientific">Penicillium daleae</name>
    <dbReference type="NCBI Taxonomy" id="63821"/>
    <lineage>
        <taxon>Eukaryota</taxon>
        <taxon>Fungi</taxon>
        <taxon>Dikarya</taxon>
        <taxon>Ascomycota</taxon>
        <taxon>Pezizomycotina</taxon>
        <taxon>Eurotiomycetes</taxon>
        <taxon>Eurotiomycetidae</taxon>
        <taxon>Eurotiales</taxon>
        <taxon>Aspergillaceae</taxon>
        <taxon>Penicillium</taxon>
    </lineage>
</organism>
<evidence type="ECO:0000313" key="1">
    <source>
        <dbReference type="EMBL" id="KAJ5460801.1"/>
    </source>
</evidence>
<dbReference type="Proteomes" id="UP001213681">
    <property type="component" value="Unassembled WGS sequence"/>
</dbReference>
<sequence length="266" mass="30050">MTAPTTSARVFLVRHGETDWITGGKFASRTDVPLSNVGEKDVELIRERLVAENEMIDPTGVAKMSVHPSRYCSPRINARRTAEILKLGIHNHLHFLDRETGQKFKTESMIKGESADPYIHLTKWLEEWDYGDYEGMTLHGIKEARMKEFRDAKWDIWTEGCPGGESPQQVSDRLDELIAEIKSVIEENSASWPGGQIISHRSQHAQDIVCVAHGHILAAMAIREGVAEFGRVWLMSTCLLRIRFEHDNINQPAIVVGRKPGPSDRM</sequence>
<dbReference type="GO" id="GO:0050278">
    <property type="term" value="F:sedoheptulose-bisphosphatase activity"/>
    <property type="evidence" value="ECO:0007669"/>
    <property type="project" value="TreeGrafter"/>
</dbReference>
<dbReference type="PANTHER" id="PTHR48100:SF15">
    <property type="entry name" value="SEDOHEPTULOSE 1,7-BISPHOSPHATASE"/>
    <property type="match status" value="1"/>
</dbReference>
<dbReference type="SMART" id="SM00855">
    <property type="entry name" value="PGAM"/>
    <property type="match status" value="1"/>
</dbReference>
<protein>
    <recommendedName>
        <fullName evidence="3">Phosphoglycerate mutase</fullName>
    </recommendedName>
</protein>
<evidence type="ECO:0000313" key="2">
    <source>
        <dbReference type="Proteomes" id="UP001213681"/>
    </source>
</evidence>
<dbReference type="Pfam" id="PF00300">
    <property type="entry name" value="His_Phos_1"/>
    <property type="match status" value="2"/>
</dbReference>
<keyword evidence="2" id="KW-1185">Reference proteome</keyword>
<evidence type="ECO:0008006" key="3">
    <source>
        <dbReference type="Google" id="ProtNLM"/>
    </source>
</evidence>
<dbReference type="GO" id="GO:0046390">
    <property type="term" value="P:ribose phosphate biosynthetic process"/>
    <property type="evidence" value="ECO:0007669"/>
    <property type="project" value="TreeGrafter"/>
</dbReference>
<gene>
    <name evidence="1" type="ORF">N7458_002353</name>
</gene>
<dbReference type="CDD" id="cd07067">
    <property type="entry name" value="HP_PGM_like"/>
    <property type="match status" value="1"/>
</dbReference>
<dbReference type="SUPFAM" id="SSF53254">
    <property type="entry name" value="Phosphoglycerate mutase-like"/>
    <property type="match status" value="1"/>
</dbReference>
<dbReference type="AlphaFoldDB" id="A0AAD6CCL4"/>
<dbReference type="EMBL" id="JAPVEA010000002">
    <property type="protein sequence ID" value="KAJ5460801.1"/>
    <property type="molecule type" value="Genomic_DNA"/>
</dbReference>
<reference evidence="1" key="1">
    <citation type="submission" date="2022-12" db="EMBL/GenBank/DDBJ databases">
        <authorList>
            <person name="Petersen C."/>
        </authorList>
    </citation>
    <scope>NUCLEOTIDE SEQUENCE</scope>
    <source>
        <strain evidence="1">IBT 16125</strain>
    </source>
</reference>
<dbReference type="GeneID" id="81595979"/>
<dbReference type="Gene3D" id="3.40.50.1240">
    <property type="entry name" value="Phosphoglycerate mutase-like"/>
    <property type="match status" value="1"/>
</dbReference>
<accession>A0AAD6CCL4</accession>
<comment type="caution">
    <text evidence="1">The sequence shown here is derived from an EMBL/GenBank/DDBJ whole genome shotgun (WGS) entry which is preliminary data.</text>
</comment>
<dbReference type="InterPro" id="IPR013078">
    <property type="entry name" value="His_Pase_superF_clade-1"/>
</dbReference>
<dbReference type="PANTHER" id="PTHR48100">
    <property type="entry name" value="BROAD-SPECIFICITY PHOSPHATASE YOR283W-RELATED"/>
    <property type="match status" value="1"/>
</dbReference>
<dbReference type="InterPro" id="IPR029033">
    <property type="entry name" value="His_PPase_superfam"/>
</dbReference>
<proteinExistence type="predicted"/>